<organism evidence="1 2">
    <name type="scientific">Halobacteriovorax marinus</name>
    <dbReference type="NCBI Taxonomy" id="97084"/>
    <lineage>
        <taxon>Bacteria</taxon>
        <taxon>Pseudomonadati</taxon>
        <taxon>Bdellovibrionota</taxon>
        <taxon>Bacteriovoracia</taxon>
        <taxon>Bacteriovoracales</taxon>
        <taxon>Halobacteriovoraceae</taxon>
        <taxon>Halobacteriovorax</taxon>
    </lineage>
</organism>
<dbReference type="Proteomes" id="UP000196531">
    <property type="component" value="Unassembled WGS sequence"/>
</dbReference>
<accession>A0A1Y5F260</accession>
<comment type="caution">
    <text evidence="1">The sequence shown here is derived from an EMBL/GenBank/DDBJ whole genome shotgun (WGS) entry which is preliminary data.</text>
</comment>
<evidence type="ECO:0000313" key="1">
    <source>
        <dbReference type="EMBL" id="OUR93494.1"/>
    </source>
</evidence>
<protein>
    <submittedName>
        <fullName evidence="1">Uncharacterized protein</fullName>
    </submittedName>
</protein>
<dbReference type="EMBL" id="MAAO01000015">
    <property type="protein sequence ID" value="OUR93494.1"/>
    <property type="molecule type" value="Genomic_DNA"/>
</dbReference>
<reference evidence="2" key="1">
    <citation type="journal article" date="2017" name="Proc. Natl. Acad. Sci. U.S.A.">
        <title>Simulation of Deepwater Horizon oil plume reveals substrate specialization within a complex community of hydrocarbon-degraders.</title>
        <authorList>
            <person name="Hu P."/>
            <person name="Dubinsky E.A."/>
            <person name="Probst A.J."/>
            <person name="Wang J."/>
            <person name="Sieber C.M.K."/>
            <person name="Tom L.M."/>
            <person name="Gardinali P."/>
            <person name="Banfield J.F."/>
            <person name="Atlas R.M."/>
            <person name="Andersen G.L."/>
        </authorList>
    </citation>
    <scope>NUCLEOTIDE SEQUENCE [LARGE SCALE GENOMIC DNA]</scope>
</reference>
<sequence length="400" mass="46329">MKKVKTVLFTLLLTLTVFGVIVASFKWTNWKKLNKLDKDVQVISKINVFSETLIKKWEQGASAKEWPSIKNSCPELGIKGNVDPSYSKCNSTYLNCVLKKQKEFNILQSKEGLLYSVVSRASSLEEDIPHYFLRILLEVDGDLFNIDLEDICRDVYLPQKIYGYKVKKDTKRKFSWVWDNFNRNIFIDKFLVTNREVNEWITTTNQNLEKHSPNERPAVFLKKDKMHQYCAFKGKILASAQVLEAASFYPSLSSVKPGSTLIRYDYPWVRRNKKSFLYNLLMNKDITLSKENCKRAYVQDCFEITPFFNHMTKSSSWSGIFEILGGPFETFENNLETDRNLRASSFYFPGNHSVHKIGEKLSWDGVAHLDKNIEWGSEKPVGVGGRSLEIGFRCMKYAQN</sequence>
<gene>
    <name evidence="1" type="ORF">A9Q84_18650</name>
</gene>
<evidence type="ECO:0000313" key="2">
    <source>
        <dbReference type="Proteomes" id="UP000196531"/>
    </source>
</evidence>
<proteinExistence type="predicted"/>
<name>A0A1Y5F260_9BACT</name>
<dbReference type="AlphaFoldDB" id="A0A1Y5F260"/>